<dbReference type="AlphaFoldDB" id="A0A964BU59"/>
<reference evidence="1" key="1">
    <citation type="journal article" date="2021" name="Antonie Van Leeuwenhoek">
        <title>Draft genome and description of Waterburya agarophytonicola gen. nov. sp. nov. (Pleurocapsales, Cyanobacteria): a seaweed symbiont.</title>
        <authorList>
            <person name="Bonthond G."/>
            <person name="Shalygin S."/>
            <person name="Bayer T."/>
            <person name="Weinberger F."/>
        </authorList>
    </citation>
    <scope>NUCLEOTIDE SEQUENCE</scope>
    <source>
        <strain evidence="1">KI4</strain>
    </source>
</reference>
<gene>
    <name evidence="1" type="ORF">I4641_16460</name>
</gene>
<protein>
    <submittedName>
        <fullName evidence="1">Uncharacterized protein</fullName>
    </submittedName>
</protein>
<evidence type="ECO:0000313" key="1">
    <source>
        <dbReference type="EMBL" id="MCC0178568.1"/>
    </source>
</evidence>
<sequence>MNTHEESNRAKKAALLAKKDRENIIKNGVNILQHYRSGWSVVEIAAATCESENTSIRISAIRNFINQVNSIMGLIKSHVEGLSDREIAQKLNLEVGIVMEELKWFQKSHIVTQKGQVWIHKKYE</sequence>
<organism evidence="1 2">
    <name type="scientific">Waterburya agarophytonicola KI4</name>
    <dbReference type="NCBI Taxonomy" id="2874699"/>
    <lineage>
        <taxon>Bacteria</taxon>
        <taxon>Bacillati</taxon>
        <taxon>Cyanobacteriota</taxon>
        <taxon>Cyanophyceae</taxon>
        <taxon>Pleurocapsales</taxon>
        <taxon>Hyellaceae</taxon>
        <taxon>Waterburya</taxon>
        <taxon>Waterburya agarophytonicola</taxon>
    </lineage>
</organism>
<name>A0A964BU59_9CYAN</name>
<keyword evidence="2" id="KW-1185">Reference proteome</keyword>
<dbReference type="Proteomes" id="UP000729733">
    <property type="component" value="Unassembled WGS sequence"/>
</dbReference>
<evidence type="ECO:0000313" key="2">
    <source>
        <dbReference type="Proteomes" id="UP000729733"/>
    </source>
</evidence>
<accession>A0A964BU59</accession>
<dbReference type="RefSeq" id="WP_229641668.1">
    <property type="nucleotide sequence ID" value="NZ_JADWDC010000047.1"/>
</dbReference>
<dbReference type="EMBL" id="JADWDC010000047">
    <property type="protein sequence ID" value="MCC0178568.1"/>
    <property type="molecule type" value="Genomic_DNA"/>
</dbReference>
<proteinExistence type="predicted"/>
<comment type="caution">
    <text evidence="1">The sequence shown here is derived from an EMBL/GenBank/DDBJ whole genome shotgun (WGS) entry which is preliminary data.</text>
</comment>